<accession>A0A7W9B4I9</accession>
<evidence type="ECO:0000313" key="2">
    <source>
        <dbReference type="Proteomes" id="UP000537161"/>
    </source>
</evidence>
<dbReference type="Proteomes" id="UP000537161">
    <property type="component" value="Unassembled WGS sequence"/>
</dbReference>
<proteinExistence type="predicted"/>
<comment type="caution">
    <text evidence="1">The sequence shown here is derived from an EMBL/GenBank/DDBJ whole genome shotgun (WGS) entry which is preliminary data.</text>
</comment>
<dbReference type="AlphaFoldDB" id="A0A7W9B4I9"/>
<organism evidence="1 2">
    <name type="scientific">Sphingopyxis panaciterrulae</name>
    <dbReference type="NCBI Taxonomy" id="462372"/>
    <lineage>
        <taxon>Bacteria</taxon>
        <taxon>Pseudomonadati</taxon>
        <taxon>Pseudomonadota</taxon>
        <taxon>Alphaproteobacteria</taxon>
        <taxon>Sphingomonadales</taxon>
        <taxon>Sphingomonadaceae</taxon>
        <taxon>Sphingopyxis</taxon>
    </lineage>
</organism>
<dbReference type="RefSeq" id="WP_276569252.1">
    <property type="nucleotide sequence ID" value="NZ_JACIJH010000003.1"/>
</dbReference>
<gene>
    <name evidence="1" type="ORF">FHR21_001442</name>
</gene>
<reference evidence="1 2" key="1">
    <citation type="submission" date="2020-08" db="EMBL/GenBank/DDBJ databases">
        <title>Genomic Encyclopedia of Type Strains, Phase IV (KMG-IV): sequencing the most valuable type-strain genomes for metagenomic binning, comparative biology and taxonomic classification.</title>
        <authorList>
            <person name="Goeker M."/>
        </authorList>
    </citation>
    <scope>NUCLEOTIDE SEQUENCE [LARGE SCALE GENOMIC DNA]</scope>
    <source>
        <strain evidence="1 2">DSM 27163</strain>
    </source>
</reference>
<protein>
    <submittedName>
        <fullName evidence="1">Uncharacterized protein</fullName>
    </submittedName>
</protein>
<evidence type="ECO:0000313" key="1">
    <source>
        <dbReference type="EMBL" id="MBB5706098.1"/>
    </source>
</evidence>
<keyword evidence="2" id="KW-1185">Reference proteome</keyword>
<dbReference type="EMBL" id="JACIJH010000003">
    <property type="protein sequence ID" value="MBB5706098.1"/>
    <property type="molecule type" value="Genomic_DNA"/>
</dbReference>
<name>A0A7W9B4I9_9SPHN</name>
<sequence length="41" mass="4639">MNQLLLSPFVLSLSKSCYSLSAIEKKERGFDKLSPNGFWGF</sequence>